<evidence type="ECO:0000256" key="1">
    <source>
        <dbReference type="SAM" id="SignalP"/>
    </source>
</evidence>
<name>A0A9E8SCZ5_9FLAO</name>
<organism evidence="3 4">
    <name type="scientific">Lacinutrix neustonica</name>
    <dbReference type="NCBI Taxonomy" id="2980107"/>
    <lineage>
        <taxon>Bacteria</taxon>
        <taxon>Pseudomonadati</taxon>
        <taxon>Bacteroidota</taxon>
        <taxon>Flavobacteriia</taxon>
        <taxon>Flavobacteriales</taxon>
        <taxon>Flavobacteriaceae</taxon>
        <taxon>Lacinutrix</taxon>
    </lineage>
</organism>
<accession>A0A9E8SCZ5</accession>
<dbReference type="KEGG" id="lnu:N7U66_16440"/>
<dbReference type="AlphaFoldDB" id="A0A9E8SCZ5"/>
<feature type="chain" id="PRO_5039286491" evidence="1">
    <location>
        <begin position="19"/>
        <end position="185"/>
    </location>
</feature>
<evidence type="ECO:0000259" key="2">
    <source>
        <dbReference type="Pfam" id="PF12969"/>
    </source>
</evidence>
<gene>
    <name evidence="3" type="ORF">N7U66_16440</name>
</gene>
<sequence>MKKSIIILLLGLASASNAQDFKFGKVSKEELQEKAHYKTLETNAAVLFKKQYTNFRFSQSDGFTQETKVHERIKIYNKEGYEWATKRIKLYDESNAKSERLSGLKGYTYTLLNGKIEKTKLRKENIFEEKSNKYWSTSTFTMPGLTEGCIVEFEYVIETPFLEIEDVILQYTIPINNLEVDIVTP</sequence>
<evidence type="ECO:0000313" key="3">
    <source>
        <dbReference type="EMBL" id="WAC01536.1"/>
    </source>
</evidence>
<dbReference type="RefSeq" id="WP_267676149.1">
    <property type="nucleotide sequence ID" value="NZ_CP113088.1"/>
</dbReference>
<dbReference type="Proteomes" id="UP001164705">
    <property type="component" value="Chromosome"/>
</dbReference>
<reference evidence="3" key="1">
    <citation type="submission" date="2022-11" db="EMBL/GenBank/DDBJ databases">
        <title>Lacinutrix neustonica HL-RS19T sp. nov., isolated from the surface microlayer sample of brackish Lake Shihwa.</title>
        <authorList>
            <person name="Choi J.Y."/>
            <person name="Hwang C.Y."/>
        </authorList>
    </citation>
    <scope>NUCLEOTIDE SEQUENCE</scope>
    <source>
        <strain evidence="3">HL-RS19</strain>
    </source>
</reference>
<feature type="domain" description="DUF3857" evidence="2">
    <location>
        <begin position="64"/>
        <end position="163"/>
    </location>
</feature>
<keyword evidence="1" id="KW-0732">Signal</keyword>
<feature type="signal peptide" evidence="1">
    <location>
        <begin position="1"/>
        <end position="18"/>
    </location>
</feature>
<dbReference type="Gene3D" id="2.60.40.3140">
    <property type="match status" value="1"/>
</dbReference>
<dbReference type="InterPro" id="IPR024618">
    <property type="entry name" value="DUF3857"/>
</dbReference>
<evidence type="ECO:0000313" key="4">
    <source>
        <dbReference type="Proteomes" id="UP001164705"/>
    </source>
</evidence>
<dbReference type="EMBL" id="CP113088">
    <property type="protein sequence ID" value="WAC01536.1"/>
    <property type="molecule type" value="Genomic_DNA"/>
</dbReference>
<protein>
    <submittedName>
        <fullName evidence="3">DUF3857 domain-containing protein</fullName>
    </submittedName>
</protein>
<keyword evidence="4" id="KW-1185">Reference proteome</keyword>
<proteinExistence type="predicted"/>
<dbReference type="Pfam" id="PF12969">
    <property type="entry name" value="DUF3857"/>
    <property type="match status" value="1"/>
</dbReference>